<feature type="domain" description="SH3" evidence="15">
    <location>
        <begin position="715"/>
        <end position="774"/>
    </location>
</feature>
<evidence type="ECO:0000256" key="7">
    <source>
        <dbReference type="ARBA" id="ARBA00022889"/>
    </source>
</evidence>
<keyword evidence="7" id="KW-0130">Cell adhesion</keyword>
<feature type="compositionally biased region" description="Low complexity" evidence="14">
    <location>
        <begin position="147"/>
        <end position="156"/>
    </location>
</feature>
<dbReference type="SMART" id="SM00459">
    <property type="entry name" value="Sorb"/>
    <property type="match status" value="1"/>
</dbReference>
<dbReference type="GO" id="GO:0005925">
    <property type="term" value="C:focal adhesion"/>
    <property type="evidence" value="ECO:0007669"/>
    <property type="project" value="Ensembl"/>
</dbReference>
<dbReference type="CDD" id="cd11921">
    <property type="entry name" value="SH3_Vinexin_1"/>
    <property type="match status" value="1"/>
</dbReference>
<dbReference type="GO" id="GO:0043410">
    <property type="term" value="P:positive regulation of MAPK cascade"/>
    <property type="evidence" value="ECO:0007669"/>
    <property type="project" value="Ensembl"/>
</dbReference>
<dbReference type="Gene3D" id="2.30.30.40">
    <property type="entry name" value="SH3 Domains"/>
    <property type="match status" value="3"/>
</dbReference>
<evidence type="ECO:0000256" key="1">
    <source>
        <dbReference type="ARBA" id="ARBA00004245"/>
    </source>
</evidence>
<gene>
    <name evidence="17" type="primary">SORBS3</name>
</gene>
<dbReference type="GO" id="GO:0005856">
    <property type="term" value="C:cytoskeleton"/>
    <property type="evidence" value="ECO:0007669"/>
    <property type="project" value="UniProtKB-SubCell"/>
</dbReference>
<dbReference type="InterPro" id="IPR036028">
    <property type="entry name" value="SH3-like_dom_sf"/>
</dbReference>
<proteinExistence type="predicted"/>
<evidence type="ECO:0000256" key="10">
    <source>
        <dbReference type="ARBA" id="ARBA00067243"/>
    </source>
</evidence>
<dbReference type="Pfam" id="PF14604">
    <property type="entry name" value="SH3_9"/>
    <property type="match status" value="2"/>
</dbReference>
<reference evidence="17 18" key="1">
    <citation type="submission" date="2012-03" db="EMBL/GenBank/DDBJ databases">
        <title>Whole Genome Assembly of Papio anubis.</title>
        <authorList>
            <person name="Liu Y.L."/>
            <person name="Abraham K.A."/>
            <person name="Akbar H.A."/>
            <person name="Ali S.A."/>
            <person name="Anosike U.A."/>
            <person name="Aqrawi P.A."/>
            <person name="Arias F.A."/>
            <person name="Attaway T.A."/>
            <person name="Awwad R.A."/>
            <person name="Babu C.B."/>
            <person name="Bandaranaike D.B."/>
            <person name="Battles P.B."/>
            <person name="Bell A.B."/>
            <person name="Beltran B.B."/>
            <person name="Berhane-Mersha D.B."/>
            <person name="Bess C.B."/>
            <person name="Bickham C.B."/>
            <person name="Bolden T.B."/>
            <person name="Carter K.C."/>
            <person name="Chau D.C."/>
            <person name="Chavez A.C."/>
            <person name="Clerc-Blankenburg K.C."/>
            <person name="Coyle M.C."/>
            <person name="Dao M.D."/>
            <person name="Davila M.L.D."/>
            <person name="Davy-Carroll L.D."/>
            <person name="Denson S.D."/>
            <person name="Dinh H.D."/>
            <person name="Fernandez S.F."/>
            <person name="Fernando P.F."/>
            <person name="Forbes L.F."/>
            <person name="Francis C.F."/>
            <person name="Francisco L.F."/>
            <person name="Fu Q.F."/>
            <person name="Garcia-Iii R.G."/>
            <person name="Garrett T.G."/>
            <person name="Gross S.G."/>
            <person name="Gubbala S.G."/>
            <person name="Hirani K.H."/>
            <person name="Hogues M.H."/>
            <person name="Hollins B.H."/>
            <person name="Jackson L.J."/>
            <person name="Javaid M.J."/>
            <person name="Jhangiani S.J."/>
            <person name="Johnson A.J."/>
            <person name="Johnson B.J."/>
            <person name="Jones J.J."/>
            <person name="Joshi V.J."/>
            <person name="Kalu J.K."/>
            <person name="Khan N.K."/>
            <person name="Korchina V.K."/>
            <person name="Kovar C.K."/>
            <person name="Lago L.L."/>
            <person name="Lara F.L."/>
            <person name="Le T.-K.L."/>
            <person name="Lee S.L."/>
            <person name="Legall-Iii F.L."/>
            <person name="Lemon S.L."/>
            <person name="Liu J.L."/>
            <person name="Liu Y.-S.L."/>
            <person name="Liyanage D.L."/>
            <person name="Lopez J.L."/>
            <person name="Lorensuhewa L.L."/>
            <person name="Mata R.M."/>
            <person name="Mathew T.M."/>
            <person name="Mercado C.M."/>
            <person name="Mercado I.M."/>
            <person name="Morales K.M."/>
            <person name="Morgan M.M."/>
            <person name="Munidasa M.M."/>
            <person name="Ngo D.N."/>
            <person name="Nguyen L.N."/>
            <person name="Nguyen T.N."/>
            <person name="Nguyen N.N."/>
            <person name="Obregon M.O."/>
            <person name="Okwuonu G.O."/>
            <person name="Ongeri F.O."/>
            <person name="Onwere C.O."/>
            <person name="Osifeso I.O."/>
            <person name="Parra A.P."/>
            <person name="Patil S.P."/>
            <person name="Perez A.P."/>
            <person name="Perez Y.P."/>
            <person name="Pham C.P."/>
            <person name="Pu L.-L.P."/>
            <person name="Puazo M.P."/>
            <person name="Quiroz J.Q."/>
            <person name="Rouhana J.R."/>
            <person name="Ruiz M.R."/>
            <person name="Ruiz S.-J.R."/>
            <person name="Saada N.S."/>
            <person name="Santibanez J.S."/>
            <person name="Scheel M.S."/>
            <person name="Schneider B.S."/>
            <person name="Simmons D.S."/>
            <person name="Sisson I.S."/>
            <person name="Tang L.-Y.T."/>
            <person name="Thornton R.T."/>
            <person name="Tisius J.T."/>
            <person name="Toledanes G.T."/>
            <person name="Trejos Z.T."/>
            <person name="Usmani K.U."/>
            <person name="Varghese R.V."/>
            <person name="Vattathil S.V."/>
            <person name="Vee V.V."/>
            <person name="Walker D.W."/>
            <person name="Weissenberger G.W."/>
            <person name="White C.W."/>
            <person name="Williams A.W."/>
            <person name="Woodworth J.W."/>
            <person name="Wright R.W."/>
            <person name="Zhu Y.Z."/>
            <person name="Han Y.H."/>
            <person name="Newsham I.N."/>
            <person name="Nazareth L.N."/>
            <person name="Worley K.W."/>
            <person name="Muzny D.M."/>
            <person name="Rogers J.R."/>
            <person name="Gibbs R.G."/>
        </authorList>
    </citation>
    <scope>NUCLEOTIDE SEQUENCE [LARGE SCALE GENOMIC DNA]</scope>
</reference>
<evidence type="ECO:0000256" key="4">
    <source>
        <dbReference type="ARBA" id="ARBA00022490"/>
    </source>
</evidence>
<feature type="compositionally biased region" description="Low complexity" evidence="14">
    <location>
        <begin position="300"/>
        <end position="314"/>
    </location>
</feature>
<dbReference type="SUPFAM" id="SSF50044">
    <property type="entry name" value="SH3-domain"/>
    <property type="match status" value="3"/>
</dbReference>
<organism evidence="17 18">
    <name type="scientific">Papio anubis</name>
    <name type="common">Olive baboon</name>
    <dbReference type="NCBI Taxonomy" id="9555"/>
    <lineage>
        <taxon>Eukaryota</taxon>
        <taxon>Metazoa</taxon>
        <taxon>Chordata</taxon>
        <taxon>Craniata</taxon>
        <taxon>Vertebrata</taxon>
        <taxon>Euteleostomi</taxon>
        <taxon>Mammalia</taxon>
        <taxon>Eutheria</taxon>
        <taxon>Euarchontoglires</taxon>
        <taxon>Primates</taxon>
        <taxon>Haplorrhini</taxon>
        <taxon>Catarrhini</taxon>
        <taxon>Cercopithecidae</taxon>
        <taxon>Cercopithecinae</taxon>
        <taxon>Papio</taxon>
    </lineage>
</organism>
<evidence type="ECO:0000256" key="13">
    <source>
        <dbReference type="PROSITE-ProRule" id="PRU00192"/>
    </source>
</evidence>
<dbReference type="GO" id="GO:0000165">
    <property type="term" value="P:MAPK cascade"/>
    <property type="evidence" value="ECO:0007669"/>
    <property type="project" value="Ensembl"/>
</dbReference>
<feature type="domain" description="SoHo" evidence="16">
    <location>
        <begin position="450"/>
        <end position="522"/>
    </location>
</feature>
<feature type="domain" description="SH3" evidence="15">
    <location>
        <begin position="947"/>
        <end position="1006"/>
    </location>
</feature>
<feature type="compositionally biased region" description="Polar residues" evidence="14">
    <location>
        <begin position="423"/>
        <end position="443"/>
    </location>
</feature>
<dbReference type="OMA" id="TVCNGYL"/>
<keyword evidence="5" id="KW-0597">Phosphoprotein</keyword>
<dbReference type="InterPro" id="IPR050384">
    <property type="entry name" value="Endophilin_SH3RF"/>
</dbReference>
<keyword evidence="8" id="KW-0965">Cell junction</keyword>
<dbReference type="Pfam" id="PF02208">
    <property type="entry name" value="Sorb"/>
    <property type="match status" value="1"/>
</dbReference>
<dbReference type="FunFam" id="2.30.30.40:FF:000001">
    <property type="entry name" value="Sorbin and SH3 domain-containing protein 1 isoform 2"/>
    <property type="match status" value="1"/>
</dbReference>
<evidence type="ECO:0000259" key="16">
    <source>
        <dbReference type="PROSITE" id="PS50831"/>
    </source>
</evidence>
<dbReference type="GO" id="GO:0017166">
    <property type="term" value="F:vinculin binding"/>
    <property type="evidence" value="ECO:0007669"/>
    <property type="project" value="Ensembl"/>
</dbReference>
<evidence type="ECO:0000256" key="8">
    <source>
        <dbReference type="ARBA" id="ARBA00022949"/>
    </source>
</evidence>
<dbReference type="Ensembl" id="ENSPANT00000040484.2">
    <property type="protein sequence ID" value="ENSPANP00000024648.2"/>
    <property type="gene ID" value="ENSPANG00000018889.3"/>
</dbReference>
<dbReference type="PANTHER" id="PTHR14167:SF54">
    <property type="entry name" value="VINEXIN"/>
    <property type="match status" value="1"/>
</dbReference>
<keyword evidence="6" id="KW-0677">Repeat</keyword>
<feature type="region of interest" description="Disordered" evidence="14">
    <location>
        <begin position="629"/>
        <end position="714"/>
    </location>
</feature>
<dbReference type="InterPro" id="IPR003127">
    <property type="entry name" value="SoHo_dom"/>
</dbReference>
<feature type="region of interest" description="Disordered" evidence="14">
    <location>
        <begin position="197"/>
        <end position="314"/>
    </location>
</feature>
<dbReference type="PRINTS" id="PR00452">
    <property type="entry name" value="SH3DOMAIN"/>
</dbReference>
<evidence type="ECO:0000259" key="15">
    <source>
        <dbReference type="PROSITE" id="PS50002"/>
    </source>
</evidence>
<dbReference type="Pfam" id="PF00018">
    <property type="entry name" value="SH3_1"/>
    <property type="match status" value="1"/>
</dbReference>
<dbReference type="FunFam" id="2.30.30.40:FF:000140">
    <property type="entry name" value="vinexin isoform X2"/>
    <property type="match status" value="1"/>
</dbReference>
<dbReference type="GO" id="GO:0005737">
    <property type="term" value="C:cytoplasm"/>
    <property type="evidence" value="ECO:0007669"/>
    <property type="project" value="Ensembl"/>
</dbReference>
<evidence type="ECO:0000313" key="17">
    <source>
        <dbReference type="Ensembl" id="ENSPANP00000024648.2"/>
    </source>
</evidence>
<dbReference type="CDD" id="cd11918">
    <property type="entry name" value="SH3_Vinexin_3"/>
    <property type="match status" value="1"/>
</dbReference>
<keyword evidence="4" id="KW-0963">Cytoplasm</keyword>
<dbReference type="SMART" id="SM00326">
    <property type="entry name" value="SH3"/>
    <property type="match status" value="3"/>
</dbReference>
<feature type="compositionally biased region" description="Polar residues" evidence="14">
    <location>
        <begin position="904"/>
        <end position="919"/>
    </location>
</feature>
<feature type="compositionally biased region" description="Low complexity" evidence="14">
    <location>
        <begin position="653"/>
        <end position="665"/>
    </location>
</feature>
<feature type="compositionally biased region" description="Low complexity" evidence="14">
    <location>
        <begin position="869"/>
        <end position="892"/>
    </location>
</feature>
<dbReference type="PRINTS" id="PR00499">
    <property type="entry name" value="P67PHOX"/>
</dbReference>
<dbReference type="ExpressionAtlas" id="A0A2I3LMF1">
    <property type="expression patterns" value="baseline"/>
</dbReference>
<dbReference type="GO" id="GO:0051496">
    <property type="term" value="P:positive regulation of stress fiber assembly"/>
    <property type="evidence" value="ECO:0007669"/>
    <property type="project" value="Ensembl"/>
</dbReference>
<feature type="region of interest" description="Disordered" evidence="14">
    <location>
        <begin position="417"/>
        <end position="446"/>
    </location>
</feature>
<keyword evidence="18" id="KW-1185">Reference proteome</keyword>
<dbReference type="InterPro" id="IPR035608">
    <property type="entry name" value="Vinexin_SH3_2"/>
</dbReference>
<dbReference type="Bgee" id="ENSPANG00000018889">
    <property type="expression patterns" value="Expressed in aorta and 66 other cell types or tissues"/>
</dbReference>
<evidence type="ECO:0000256" key="5">
    <source>
        <dbReference type="ARBA" id="ARBA00022553"/>
    </source>
</evidence>
<dbReference type="InterPro" id="IPR035607">
    <property type="entry name" value="Vinexin_SH3_3"/>
</dbReference>
<reference evidence="17" key="3">
    <citation type="submission" date="2025-09" db="UniProtKB">
        <authorList>
            <consortium name="Ensembl"/>
        </authorList>
    </citation>
    <scope>IDENTIFICATION</scope>
</reference>
<evidence type="ECO:0000256" key="14">
    <source>
        <dbReference type="SAM" id="MobiDB-lite"/>
    </source>
</evidence>
<dbReference type="Proteomes" id="UP000028761">
    <property type="component" value="Chromosome 8"/>
</dbReference>
<feature type="compositionally biased region" description="Basic and acidic residues" evidence="14">
    <location>
        <begin position="48"/>
        <end position="65"/>
    </location>
</feature>
<dbReference type="GO" id="GO:0005634">
    <property type="term" value="C:nucleus"/>
    <property type="evidence" value="ECO:0007669"/>
    <property type="project" value="Ensembl"/>
</dbReference>
<dbReference type="PANTHER" id="PTHR14167">
    <property type="entry name" value="SH3 DOMAIN-CONTAINING"/>
    <property type="match status" value="1"/>
</dbReference>
<evidence type="ECO:0000256" key="2">
    <source>
        <dbReference type="ARBA" id="ARBA00004282"/>
    </source>
</evidence>
<protein>
    <recommendedName>
        <fullName evidence="10">Vinexin</fullName>
    </recommendedName>
    <alternativeName>
        <fullName evidence="11">SH3-containing adapter molecule 1</fullName>
    </alternativeName>
    <alternativeName>
        <fullName evidence="12">Sorbin and SH3 domain-containing protein 3</fullName>
    </alternativeName>
</protein>
<evidence type="ECO:0000256" key="9">
    <source>
        <dbReference type="ARBA" id="ARBA00023212"/>
    </source>
</evidence>
<feature type="region of interest" description="Disordered" evidence="14">
    <location>
        <begin position="855"/>
        <end position="944"/>
    </location>
</feature>
<feature type="domain" description="SH3" evidence="15">
    <location>
        <begin position="789"/>
        <end position="850"/>
    </location>
</feature>
<name>A0A2I3LMF1_PAPAN</name>
<dbReference type="PROSITE" id="PS50831">
    <property type="entry name" value="SOHO"/>
    <property type="match status" value="1"/>
</dbReference>
<feature type="region of interest" description="Disordered" evidence="14">
    <location>
        <begin position="501"/>
        <end position="571"/>
    </location>
</feature>
<feature type="compositionally biased region" description="Basic and acidic residues" evidence="14">
    <location>
        <begin position="223"/>
        <end position="233"/>
    </location>
</feature>
<dbReference type="CDD" id="cd11924">
    <property type="entry name" value="SH3_Vinexin_2"/>
    <property type="match status" value="1"/>
</dbReference>
<sequence>MLLRHSHFLKQALCHTEAWGRDRERGWPEWMRSKRAGALGTQLGAARTAEKQADQNKHNVREHQDPPNPIPEKGTPPLSSLGARHAQGGRSLGLISSLCLHVCERPHVCSARAPVCLHTPGRARPQAHPLPQRRRAAGPSPGQLCHSARGAPSSRSRPVRLPRPAQFTTPAPLSGLRPVHHSCPLSWLRRAAARFPHSGNVAGNSEWPASGRPTPPRRQPRGRGRDGSWETRESSPGTLGGPSRRRLPPARPPLQGTSVPARAPTDGGHSHAPPLRPSPGPQSRSETQTPPAPPRDSHGPASSARPLGLPLPRRAPSLAWPVLTRSRGPRRPALLPALLPRAPAPGSSRAGMLLRSRTASGPATCSPGKVPVIRNGGSNTLNFQFHDPAPRTVCNGCYTPRQDASRHPDPTCYQTWPGPGSKPSASTKIPASQHAQNWSATWTKDSKRRDKRWVKYEGIGPVDESGMPIAPRSSVDSPRDWYRRMFQQIHRKMPDLQLDWTFEEPPRDPRHLGAQQRPAHRPGLAASSSGRSWDHSEELPRSTFSYRPGAFSTVLQPPNQVPRRREKGDNVWTEESWNQFLQELETGQRPKKPLVDDPGEKPSQPIEVLLERELAKLSAELDKDLRAIETRLPSPKSSPAPRRAPEQRPPAGPASAWSSSSPNAPYLGSARSLSPRRMADGGSPFLGRRDFVYPSSTRDPSASDGGISPARREEKKRKAARLKFDFQAQSPKELTLQKGDIVYIHKEVDKNWLEGEHHGRLGIFPANYVEVLPADEIPKPIKPPTYQVLEYGEAVAQYTFKGDLEVELSFRKGEHICLIRKVNENWYEGRITGTGRQGIFPASYVQVSREPRLRLCDDGPQLPASPRLTAAARSAHHPSSPSAPRSPADPTDWGGQTFPRRTGFSFSTQEPRPQTQNLGTPGPALSHPRGPSHPLDLGTSSPNASQIHWTPYRAMYQYRPQNEDELELREGDRVDVMQQCDDGWFVGVSRRTQKFGTFPGNYVAPV</sequence>
<comment type="subcellular location">
    <subcellularLocation>
        <location evidence="2">Cell junction</location>
    </subcellularLocation>
    <subcellularLocation>
        <location evidence="1">Cytoplasm</location>
        <location evidence="1">Cytoskeleton</location>
    </subcellularLocation>
</comment>
<evidence type="ECO:0000313" key="18">
    <source>
        <dbReference type="Proteomes" id="UP000028761"/>
    </source>
</evidence>
<keyword evidence="9" id="KW-0206">Cytoskeleton</keyword>
<dbReference type="InterPro" id="IPR001452">
    <property type="entry name" value="SH3_domain"/>
</dbReference>
<dbReference type="AlphaFoldDB" id="A0A2I3LMF1"/>
<dbReference type="GeneTree" id="ENSGT00940000160558"/>
<reference evidence="17" key="2">
    <citation type="submission" date="2025-08" db="UniProtKB">
        <authorList>
            <consortium name="Ensembl"/>
        </authorList>
    </citation>
    <scope>IDENTIFICATION</scope>
</reference>
<evidence type="ECO:0000256" key="11">
    <source>
        <dbReference type="ARBA" id="ARBA00079558"/>
    </source>
</evidence>
<dbReference type="PROSITE" id="PS50002">
    <property type="entry name" value="SH3"/>
    <property type="match status" value="3"/>
</dbReference>
<dbReference type="InterPro" id="IPR035609">
    <property type="entry name" value="Vinexin_SH3_1"/>
</dbReference>
<accession>A0A2I3LMF1</accession>
<keyword evidence="3 13" id="KW-0728">SH3 domain</keyword>
<feature type="region of interest" description="Disordered" evidence="14">
    <location>
        <begin position="120"/>
        <end position="179"/>
    </location>
</feature>
<evidence type="ECO:0000256" key="3">
    <source>
        <dbReference type="ARBA" id="ARBA00022443"/>
    </source>
</evidence>
<dbReference type="GO" id="GO:0000122">
    <property type="term" value="P:negative regulation of transcription by RNA polymerase II"/>
    <property type="evidence" value="ECO:0007669"/>
    <property type="project" value="Ensembl"/>
</dbReference>
<feature type="region of interest" description="Disordered" evidence="14">
    <location>
        <begin position="43"/>
        <end position="85"/>
    </location>
</feature>
<evidence type="ECO:0000256" key="6">
    <source>
        <dbReference type="ARBA" id="ARBA00022737"/>
    </source>
</evidence>
<dbReference type="GO" id="GO:0031589">
    <property type="term" value="P:cell-substrate adhesion"/>
    <property type="evidence" value="ECO:0007669"/>
    <property type="project" value="Ensembl"/>
</dbReference>
<evidence type="ECO:0000256" key="12">
    <source>
        <dbReference type="ARBA" id="ARBA00083784"/>
    </source>
</evidence>